<dbReference type="AlphaFoldDB" id="A0A4Y2X3J3"/>
<evidence type="ECO:0000313" key="2">
    <source>
        <dbReference type="EMBL" id="GBO43656.1"/>
    </source>
</evidence>
<sequence>MLQYLNPYARATPRHACFITQFTDSMPAYKHYHDKRSCTILHDNVNLCTGHDAKNGTRRNEKALDLKTRGKLNKLEEIQPRRKMSKQLELSRPGNVPKGRMPVKCL</sequence>
<proteinExistence type="predicted"/>
<evidence type="ECO:0000313" key="3">
    <source>
        <dbReference type="Proteomes" id="UP000499080"/>
    </source>
</evidence>
<reference evidence="2 3" key="1">
    <citation type="journal article" date="2019" name="Sci. Rep.">
        <title>Orb-weaving spider Araneus ventricosus genome elucidates the spidroin gene catalogue.</title>
        <authorList>
            <person name="Kono N."/>
            <person name="Nakamura H."/>
            <person name="Ohtoshi R."/>
            <person name="Moran D.A.P."/>
            <person name="Shinohara A."/>
            <person name="Yoshida Y."/>
            <person name="Fujiwara M."/>
            <person name="Mori M."/>
            <person name="Tomita M."/>
            <person name="Arakawa K."/>
        </authorList>
    </citation>
    <scope>NUCLEOTIDE SEQUENCE [LARGE SCALE GENOMIC DNA]</scope>
</reference>
<gene>
    <name evidence="2" type="ORF">AVEN_94642_1</name>
</gene>
<evidence type="ECO:0000256" key="1">
    <source>
        <dbReference type="SAM" id="MobiDB-lite"/>
    </source>
</evidence>
<comment type="caution">
    <text evidence="2">The sequence shown here is derived from an EMBL/GenBank/DDBJ whole genome shotgun (WGS) entry which is preliminary data.</text>
</comment>
<accession>A0A4Y2X3J3</accession>
<dbReference type="Proteomes" id="UP000499080">
    <property type="component" value="Unassembled WGS sequence"/>
</dbReference>
<feature type="region of interest" description="Disordered" evidence="1">
    <location>
        <begin position="82"/>
        <end position="106"/>
    </location>
</feature>
<organism evidence="2 3">
    <name type="scientific">Araneus ventricosus</name>
    <name type="common">Orbweaver spider</name>
    <name type="synonym">Epeira ventricosa</name>
    <dbReference type="NCBI Taxonomy" id="182803"/>
    <lineage>
        <taxon>Eukaryota</taxon>
        <taxon>Metazoa</taxon>
        <taxon>Ecdysozoa</taxon>
        <taxon>Arthropoda</taxon>
        <taxon>Chelicerata</taxon>
        <taxon>Arachnida</taxon>
        <taxon>Araneae</taxon>
        <taxon>Araneomorphae</taxon>
        <taxon>Entelegynae</taxon>
        <taxon>Araneoidea</taxon>
        <taxon>Araneidae</taxon>
        <taxon>Araneus</taxon>
    </lineage>
</organism>
<protein>
    <submittedName>
        <fullName evidence="2">Uncharacterized protein</fullName>
    </submittedName>
</protein>
<keyword evidence="3" id="KW-1185">Reference proteome</keyword>
<dbReference type="EMBL" id="BGPR01070150">
    <property type="protein sequence ID" value="GBO43656.1"/>
    <property type="molecule type" value="Genomic_DNA"/>
</dbReference>
<name>A0A4Y2X3J3_ARAVE</name>